<dbReference type="PATRIC" id="fig|28229.4.peg.2902"/>
<protein>
    <submittedName>
        <fullName evidence="1">Uncharacterized protein</fullName>
    </submittedName>
</protein>
<gene>
    <name evidence="1" type="ORF">ND2E_3753</name>
</gene>
<evidence type="ECO:0000313" key="1">
    <source>
        <dbReference type="EMBL" id="KGJ89562.1"/>
    </source>
</evidence>
<organism evidence="1 2">
    <name type="scientific">Colwellia psychrerythraea</name>
    <name type="common">Vibrio psychroerythus</name>
    <dbReference type="NCBI Taxonomy" id="28229"/>
    <lineage>
        <taxon>Bacteria</taxon>
        <taxon>Pseudomonadati</taxon>
        <taxon>Pseudomonadota</taxon>
        <taxon>Gammaproteobacteria</taxon>
        <taxon>Alteromonadales</taxon>
        <taxon>Colwelliaceae</taxon>
        <taxon>Colwellia</taxon>
    </lineage>
</organism>
<dbReference type="AlphaFoldDB" id="A0A099KHV9"/>
<accession>A0A099KHV9</accession>
<evidence type="ECO:0000313" key="2">
    <source>
        <dbReference type="Proteomes" id="UP000029843"/>
    </source>
</evidence>
<name>A0A099KHV9_COLPS</name>
<reference evidence="1 2" key="1">
    <citation type="submission" date="2014-08" db="EMBL/GenBank/DDBJ databases">
        <title>Genomic and Phenotypic Diversity of Colwellia psychrerythraea strains from Disparate Marine Basins.</title>
        <authorList>
            <person name="Techtmann S.M."/>
            <person name="Stelling S.C."/>
            <person name="Utturkar S.M."/>
            <person name="Alshibli N."/>
            <person name="Harris A."/>
            <person name="Brown S.D."/>
            <person name="Hazen T.C."/>
        </authorList>
    </citation>
    <scope>NUCLEOTIDE SEQUENCE [LARGE SCALE GENOMIC DNA]</scope>
    <source>
        <strain evidence="1 2">ND2E</strain>
    </source>
</reference>
<sequence length="70" mass="8215">MSATWKYQARRLKQMIDSNNETHAHLYMEHLLLFPVDIQDRIIEEISHLPHCSSDAIANILGHYSIQELK</sequence>
<dbReference type="Proteomes" id="UP000029843">
    <property type="component" value="Unassembled WGS sequence"/>
</dbReference>
<proteinExistence type="predicted"/>
<dbReference type="OrthoDB" id="6401370at2"/>
<dbReference type="RefSeq" id="WP_033094589.1">
    <property type="nucleotide sequence ID" value="NZ_JQED01000040.1"/>
</dbReference>
<dbReference type="EMBL" id="JQED01000040">
    <property type="protein sequence ID" value="KGJ89562.1"/>
    <property type="molecule type" value="Genomic_DNA"/>
</dbReference>
<comment type="caution">
    <text evidence="1">The sequence shown here is derived from an EMBL/GenBank/DDBJ whole genome shotgun (WGS) entry which is preliminary data.</text>
</comment>